<proteinExistence type="predicted"/>
<name>A0A930HLM0_9BACT</name>
<evidence type="ECO:0000313" key="2">
    <source>
        <dbReference type="Proteomes" id="UP000771736"/>
    </source>
</evidence>
<dbReference type="AlphaFoldDB" id="A0A930HLM0"/>
<evidence type="ECO:0008006" key="3">
    <source>
        <dbReference type="Google" id="ProtNLM"/>
    </source>
</evidence>
<dbReference type="PROSITE" id="PS51257">
    <property type="entry name" value="PROKAR_LIPOPROTEIN"/>
    <property type="match status" value="1"/>
</dbReference>
<gene>
    <name evidence="1" type="ORF">HXN26_03585</name>
</gene>
<organism evidence="1 2">
    <name type="scientific">Prevotella aurantiaca</name>
    <dbReference type="NCBI Taxonomy" id="596085"/>
    <lineage>
        <taxon>Bacteria</taxon>
        <taxon>Pseudomonadati</taxon>
        <taxon>Bacteroidota</taxon>
        <taxon>Bacteroidia</taxon>
        <taxon>Bacteroidales</taxon>
        <taxon>Prevotellaceae</taxon>
        <taxon>Prevotella</taxon>
    </lineage>
</organism>
<sequence length="196" mass="21640">MKLRSFIGKGIIALSALNVATACSDMVDYEFSNYHCNLAIDNNVHLDATLASSMNHLSPGVFTTIKPDNKDGVYYFHFQNNQGLVSEKRFNAIDERLQSHLRIGMNKGLIVGFGNLDAPARFYAYDLQCPNCFDINSLPFRSFELTISGTGFATCKTCQRTYNLNTGGNIVSGDRGKTLTRYRANTAGPNGMLSVR</sequence>
<comment type="caution">
    <text evidence="1">The sequence shown here is derived from an EMBL/GenBank/DDBJ whole genome shotgun (WGS) entry which is preliminary data.</text>
</comment>
<dbReference type="RefSeq" id="WP_025000495.1">
    <property type="nucleotide sequence ID" value="NZ_CAJPLR010000012.1"/>
</dbReference>
<evidence type="ECO:0000313" key="1">
    <source>
        <dbReference type="EMBL" id="MBF1383931.1"/>
    </source>
</evidence>
<dbReference type="EMBL" id="JABZSJ010000012">
    <property type="protein sequence ID" value="MBF1383931.1"/>
    <property type="molecule type" value="Genomic_DNA"/>
</dbReference>
<reference evidence="1" key="1">
    <citation type="submission" date="2020-04" db="EMBL/GenBank/DDBJ databases">
        <title>Deep metagenomics examines the oral microbiome during advanced dental caries in children, revealing novel taxa and co-occurrences with host molecules.</title>
        <authorList>
            <person name="Baker J.L."/>
            <person name="Morton J.T."/>
            <person name="Dinis M."/>
            <person name="Alvarez R."/>
            <person name="Tran N.C."/>
            <person name="Knight R."/>
            <person name="Edlund A."/>
        </authorList>
    </citation>
    <scope>NUCLEOTIDE SEQUENCE</scope>
    <source>
        <strain evidence="1">JCVI_44_bin.5</strain>
    </source>
</reference>
<protein>
    <recommendedName>
        <fullName evidence="3">Lipoprotein</fullName>
    </recommendedName>
</protein>
<dbReference type="Proteomes" id="UP000771736">
    <property type="component" value="Unassembled WGS sequence"/>
</dbReference>
<accession>A0A930HLM0</accession>